<sequence>MIFVTACGHQENRETYALLDQFVQETTKHDGYVYLVSQTQPIQYFLHDHGSLSQAYQKVENDQSSLTGKAFKNLVSKKAFSEICEKHHDNIYFNPLKSNQFGIRLIDAPIKTKKASTVNQYQLASNVTSKDYVITTSRPVFMQNYSIACIFYSCQTKESSTSSLATYQKINGKWTRTFDFSLEEW</sequence>
<accession>A0ABQ1UQR9</accession>
<organism evidence="1 2">
    <name type="scientific">Echinicola rosea</name>
    <dbReference type="NCBI Taxonomy" id="1807691"/>
    <lineage>
        <taxon>Bacteria</taxon>
        <taxon>Pseudomonadati</taxon>
        <taxon>Bacteroidota</taxon>
        <taxon>Cytophagia</taxon>
        <taxon>Cytophagales</taxon>
        <taxon>Cyclobacteriaceae</taxon>
        <taxon>Echinicola</taxon>
    </lineage>
</organism>
<protein>
    <recommendedName>
        <fullName evidence="3">Lipoprotein</fullName>
    </recommendedName>
</protein>
<gene>
    <name evidence="1" type="ORF">GCM10011339_08650</name>
</gene>
<evidence type="ECO:0000313" key="2">
    <source>
        <dbReference type="Proteomes" id="UP000647339"/>
    </source>
</evidence>
<comment type="caution">
    <text evidence="1">The sequence shown here is derived from an EMBL/GenBank/DDBJ whole genome shotgun (WGS) entry which is preliminary data.</text>
</comment>
<dbReference type="EMBL" id="BMIU01000003">
    <property type="protein sequence ID" value="GGF22897.1"/>
    <property type="molecule type" value="Genomic_DNA"/>
</dbReference>
<reference evidence="2" key="1">
    <citation type="journal article" date="2019" name="Int. J. Syst. Evol. Microbiol.">
        <title>The Global Catalogue of Microorganisms (GCM) 10K type strain sequencing project: providing services to taxonomists for standard genome sequencing and annotation.</title>
        <authorList>
            <consortium name="The Broad Institute Genomics Platform"/>
            <consortium name="The Broad Institute Genome Sequencing Center for Infectious Disease"/>
            <person name="Wu L."/>
            <person name="Ma J."/>
        </authorList>
    </citation>
    <scope>NUCLEOTIDE SEQUENCE [LARGE SCALE GENOMIC DNA]</scope>
    <source>
        <strain evidence="2">CGMCC 1.15407</strain>
    </source>
</reference>
<dbReference type="Proteomes" id="UP000647339">
    <property type="component" value="Unassembled WGS sequence"/>
</dbReference>
<name>A0ABQ1UQR9_9BACT</name>
<keyword evidence="2" id="KW-1185">Reference proteome</keyword>
<evidence type="ECO:0008006" key="3">
    <source>
        <dbReference type="Google" id="ProtNLM"/>
    </source>
</evidence>
<proteinExistence type="predicted"/>
<evidence type="ECO:0000313" key="1">
    <source>
        <dbReference type="EMBL" id="GGF22897.1"/>
    </source>
</evidence>